<dbReference type="InterPro" id="IPR039462">
    <property type="entry name" value="Nup159/Nup146_N"/>
</dbReference>
<keyword evidence="2" id="KW-0813">Transport</keyword>
<comment type="caution">
    <text evidence="6">The sequence shown here is derived from an EMBL/GenBank/DDBJ whole genome shotgun (WGS) entry which is preliminary data.</text>
</comment>
<feature type="region of interest" description="Disordered" evidence="4">
    <location>
        <begin position="1382"/>
        <end position="1435"/>
    </location>
</feature>
<feature type="region of interest" description="Disordered" evidence="4">
    <location>
        <begin position="533"/>
        <end position="1118"/>
    </location>
</feature>
<evidence type="ECO:0000256" key="1">
    <source>
        <dbReference type="ARBA" id="ARBA00004123"/>
    </source>
</evidence>
<feature type="compositionally biased region" description="Polar residues" evidence="4">
    <location>
        <begin position="877"/>
        <end position="899"/>
    </location>
</feature>
<name>A0A9P4NQ62_9PEZI</name>
<feature type="compositionally biased region" description="Polar residues" evidence="4">
    <location>
        <begin position="473"/>
        <end position="486"/>
    </location>
</feature>
<dbReference type="Proteomes" id="UP000800235">
    <property type="component" value="Unassembled WGS sequence"/>
</dbReference>
<evidence type="ECO:0000256" key="2">
    <source>
        <dbReference type="ARBA" id="ARBA00022448"/>
    </source>
</evidence>
<evidence type="ECO:0000259" key="5">
    <source>
        <dbReference type="Pfam" id="PF16755"/>
    </source>
</evidence>
<proteinExistence type="predicted"/>
<feature type="compositionally biased region" description="Polar residues" evidence="4">
    <location>
        <begin position="1058"/>
        <end position="1076"/>
    </location>
</feature>
<dbReference type="OrthoDB" id="248320at2759"/>
<evidence type="ECO:0000256" key="3">
    <source>
        <dbReference type="ARBA" id="ARBA00023242"/>
    </source>
</evidence>
<dbReference type="GO" id="GO:0005634">
    <property type="term" value="C:nucleus"/>
    <property type="evidence" value="ECO:0007669"/>
    <property type="project" value="UniProtKB-SubCell"/>
</dbReference>
<keyword evidence="3" id="KW-0539">Nucleus</keyword>
<feature type="compositionally biased region" description="Low complexity" evidence="4">
    <location>
        <begin position="600"/>
        <end position="618"/>
    </location>
</feature>
<feature type="compositionally biased region" description="Low complexity" evidence="4">
    <location>
        <begin position="667"/>
        <end position="681"/>
    </location>
</feature>
<gene>
    <name evidence="6" type="ORF">EJ08DRAFT_679808</name>
</gene>
<feature type="compositionally biased region" description="Acidic residues" evidence="4">
    <location>
        <begin position="902"/>
        <end position="917"/>
    </location>
</feature>
<feature type="compositionally biased region" description="Polar residues" evidence="4">
    <location>
        <begin position="640"/>
        <end position="654"/>
    </location>
</feature>
<dbReference type="EMBL" id="MU007045">
    <property type="protein sequence ID" value="KAF2429647.1"/>
    <property type="molecule type" value="Genomic_DNA"/>
</dbReference>
<keyword evidence="7" id="KW-1185">Reference proteome</keyword>
<feature type="compositionally biased region" description="Polar residues" evidence="4">
    <location>
        <begin position="979"/>
        <end position="989"/>
    </location>
</feature>
<evidence type="ECO:0000313" key="7">
    <source>
        <dbReference type="Proteomes" id="UP000800235"/>
    </source>
</evidence>
<feature type="compositionally biased region" description="Polar residues" evidence="4">
    <location>
        <begin position="838"/>
        <end position="848"/>
    </location>
</feature>
<evidence type="ECO:0000313" key="6">
    <source>
        <dbReference type="EMBL" id="KAF2429647.1"/>
    </source>
</evidence>
<evidence type="ECO:0000256" key="4">
    <source>
        <dbReference type="SAM" id="MobiDB-lite"/>
    </source>
</evidence>
<feature type="compositionally biased region" description="Low complexity" evidence="4">
    <location>
        <begin position="1092"/>
        <end position="1102"/>
    </location>
</feature>
<dbReference type="Gene3D" id="2.130.10.10">
    <property type="entry name" value="YVTN repeat-like/Quinoprotein amine dehydrogenase"/>
    <property type="match status" value="1"/>
</dbReference>
<feature type="region of interest" description="Disordered" evidence="4">
    <location>
        <begin position="473"/>
        <end position="515"/>
    </location>
</feature>
<comment type="subcellular location">
    <subcellularLocation>
        <location evidence="1">Nucleus</location>
    </subcellularLocation>
</comment>
<feature type="compositionally biased region" description="Acidic residues" evidence="4">
    <location>
        <begin position="936"/>
        <end position="953"/>
    </location>
</feature>
<dbReference type="InterPro" id="IPR015943">
    <property type="entry name" value="WD40/YVTN_repeat-like_dom_sf"/>
</dbReference>
<protein>
    <recommendedName>
        <fullName evidence="5">Nucleoporin Nup159/Nup146 N-terminal domain-containing protein</fullName>
    </recommendedName>
</protein>
<accession>A0A9P4NQ62</accession>
<dbReference type="SUPFAM" id="SSF117289">
    <property type="entry name" value="Nucleoporin domain"/>
    <property type="match status" value="1"/>
</dbReference>
<feature type="domain" description="Nucleoporin Nup159/Nup146 N-terminal" evidence="5">
    <location>
        <begin position="56"/>
        <end position="443"/>
    </location>
</feature>
<sequence>MAFSLANSSGVPGMNAQIESGKELPEISVESISFGSLAGQTKIKLVPEPWPKNNLPSSTSSLLSINSRRGLIAAAGPNALVVASTKQVREAFEDRGVKAVKFVKPFNASQTKTIEVPRLSHVAFTSDGAFLIICGESTGGLAVYNTNSFQGSNDTPQPALMMSTEDVPVRQLVPNPEIASMVAVVLGSGHLMIAELDTGKFKTGGNGSTVLKEGVSSVSWSVKGKQLIAGLGDGNTFQLDVTGAPKALIRQPPEVPADHHVSSLVWLANDEFLLVHTPNHPENPEFPPESKVTYVLTDKNRSQFQYRPVQDPSPAFGMNRVPPTHYISRLRKWHHISDMIIFSSVVSTDVGMMTRSDIPLTKATELSEEEITNVYTLTSFADDTKRATLPMSIIDDGDDTTAIGMALDLSAEEKVYQPIPGDEIDYSSHPLPAMMLLNHEGILAAWWIVVNDTIREEIAYPGLVTVEAGGVSSQGPTAVNTSAPQVSSPPPQTSGFGFGKPAESSFGKPAQPAFGQPPAPAFGQPAAPAFGASPALGQKASAWGTGNTTQAAGPVFGQPGAIAQPSPTFGKPTFGQPAQPSPLSNRGGFGAVGAIGARKSAWATTSPTAASPLSATSGGPSGFSKFAATNNAPSAFANLNGGQSVFGQPATSAASPFGQPPPKTSTFGASPASPLGGSSFGMSTQPSFASTVTIDSSTGSGGGETSKSLFGNASQTPSLFGQPSFASAKSKESDMMGDSGEAPKEQPKTGGLLGMGSDFKLGSTFKPATSGKEVDDEDEDGENDKGQKTQTSKPLFGSDFGAAVSSLGLGGKEDASKAKEGTRPTPSIFGTPDKKEGTSSIFGHSSKPNPFAKAAVSTFGQPSPQPIDSEPPEVVSKPQQSPSPATGPSTDPSNTSLPSGSDVEDSFDERSEDDEGSELSAQRSVSGAGSPAEAVEMPESDNEATSEVEEVVDDAPLPPDPTTVKTRPSWFKEAPPGAVSSTPPHSQSAPLKPLPKVASWTPAEDSPLFPSKTTTTPVGFPKAPVSFQQPMPSLRESPRSPSPIRSASTPVGKPPSQPAFTQPSRTASKAPSQPSTEIKIKEEPQSPPPLLSQPSTSTQPEQSPEPEPEPSFTASDLSDDEDERIRLELEGDPEPTLHLAEFVAHQDYVSTVTSKGKKDGLPHQIETLYRDINSMVDTLGLNARSLSAFIAGNGEFAPEERTKEDLETSGEDGDEWCIVEIEALECVEDGLEKELDEATVVDPYKSVLRLKGMRKDLLKTRQKLMDVRVFLDASKDAETRARVKNAPLDSMNSARQRELRSKYSEFQTQLLKAEEAVVVLRAKLASLGAASGKGAANGYSGSGSVPTVEAVENTIRKMTAMAEEKSGNVDFLERQMRGLGLVADSRPSSSSRSGALGMRDSMRSSGMFSSPSRRNGHGGGRTFELPTGEGESDSEADGVLVRLNGSVNGGSVAGRVSEVVELRRRRRGVIGVVRGIVRGRVGREVRVV</sequence>
<organism evidence="6 7">
    <name type="scientific">Tothia fuscella</name>
    <dbReference type="NCBI Taxonomy" id="1048955"/>
    <lineage>
        <taxon>Eukaryota</taxon>
        <taxon>Fungi</taxon>
        <taxon>Dikarya</taxon>
        <taxon>Ascomycota</taxon>
        <taxon>Pezizomycotina</taxon>
        <taxon>Dothideomycetes</taxon>
        <taxon>Pleosporomycetidae</taxon>
        <taxon>Venturiales</taxon>
        <taxon>Cylindrosympodiaceae</taxon>
        <taxon>Tothia</taxon>
    </lineage>
</organism>
<reference evidence="6" key="1">
    <citation type="journal article" date="2020" name="Stud. Mycol.">
        <title>101 Dothideomycetes genomes: a test case for predicting lifestyles and emergence of pathogens.</title>
        <authorList>
            <person name="Haridas S."/>
            <person name="Albert R."/>
            <person name="Binder M."/>
            <person name="Bloem J."/>
            <person name="Labutti K."/>
            <person name="Salamov A."/>
            <person name="Andreopoulos B."/>
            <person name="Baker S."/>
            <person name="Barry K."/>
            <person name="Bills G."/>
            <person name="Bluhm B."/>
            <person name="Cannon C."/>
            <person name="Castanera R."/>
            <person name="Culley D."/>
            <person name="Daum C."/>
            <person name="Ezra D."/>
            <person name="Gonzalez J."/>
            <person name="Henrissat B."/>
            <person name="Kuo A."/>
            <person name="Liang C."/>
            <person name="Lipzen A."/>
            <person name="Lutzoni F."/>
            <person name="Magnuson J."/>
            <person name="Mondo S."/>
            <person name="Nolan M."/>
            <person name="Ohm R."/>
            <person name="Pangilinan J."/>
            <person name="Park H.-J."/>
            <person name="Ramirez L."/>
            <person name="Alfaro M."/>
            <person name="Sun H."/>
            <person name="Tritt A."/>
            <person name="Yoshinaga Y."/>
            <person name="Zwiers L.-H."/>
            <person name="Turgeon B."/>
            <person name="Goodwin S."/>
            <person name="Spatafora J."/>
            <person name="Crous P."/>
            <person name="Grigoriev I."/>
        </authorList>
    </citation>
    <scope>NUCLEOTIDE SEQUENCE</scope>
    <source>
        <strain evidence="6">CBS 130266</strain>
    </source>
</reference>
<feature type="compositionally biased region" description="Polar residues" evidence="4">
    <location>
        <begin position="709"/>
        <end position="727"/>
    </location>
</feature>
<dbReference type="Pfam" id="PF16755">
    <property type="entry name" value="Beta-prop_NUP159_NUP214"/>
    <property type="match status" value="1"/>
</dbReference>
<feature type="compositionally biased region" description="Basic and acidic residues" evidence="4">
    <location>
        <begin position="811"/>
        <end position="822"/>
    </location>
</feature>
<feature type="compositionally biased region" description="Low complexity" evidence="4">
    <location>
        <begin position="1403"/>
        <end position="1413"/>
    </location>
</feature>